<feature type="transmembrane region" description="Helical" evidence="6">
    <location>
        <begin position="6"/>
        <end position="26"/>
    </location>
</feature>
<evidence type="ECO:0000256" key="5">
    <source>
        <dbReference type="ARBA" id="ARBA00023136"/>
    </source>
</evidence>
<dbReference type="Proteomes" id="UP000311919">
    <property type="component" value="Unassembled WGS sequence"/>
</dbReference>
<comment type="similarity">
    <text evidence="2">Belongs to the TMEM45 family.</text>
</comment>
<feature type="transmembrane region" description="Helical" evidence="6">
    <location>
        <begin position="94"/>
        <end position="117"/>
    </location>
</feature>
<sequence length="345" mass="39736">MGTFGGHALPGSFFILFGLWSIWHILEKFYRRKLYELNKSNEVVPEYTCRISYPIERRKFSDDDNDDNADKGGCYCCSPSCCRCCRKSFPLDSLAKLICCIIGITGEVITGFSQDWIFVHIGNAQHSTMFSLFALSGAIELCIFYGILKIPLQTEYLFHGIALLGELFLFAFHLHERSPLDVYLHLLLTSMIILGILVSFAELLHPHEPIYGLMRSWTYLMQGTWFWQVGAILYPKTSWMPIWDQLAKQSIPAAANLFAYHMLGNFVVIILMIILVLMYTKVGFMNAETMTTRLSSTLIRRQHIHQQIEKEQEDFPTDNDPDEIEMWNYHRNTNSTNDVVKNVNG</sequence>
<dbReference type="OrthoDB" id="551896at2759"/>
<feature type="transmembrane region" description="Helical" evidence="6">
    <location>
        <begin position="186"/>
        <end position="205"/>
    </location>
</feature>
<evidence type="ECO:0000256" key="2">
    <source>
        <dbReference type="ARBA" id="ARBA00006948"/>
    </source>
</evidence>
<gene>
    <name evidence="7" type="ORF">EWB00_003805</name>
</gene>
<feature type="transmembrane region" description="Helical" evidence="6">
    <location>
        <begin position="129"/>
        <end position="148"/>
    </location>
</feature>
<evidence type="ECO:0000256" key="1">
    <source>
        <dbReference type="ARBA" id="ARBA00004141"/>
    </source>
</evidence>
<proteinExistence type="inferred from homology"/>
<organism evidence="7 8">
    <name type="scientific">Schistosoma japonicum</name>
    <name type="common">Blood fluke</name>
    <dbReference type="NCBI Taxonomy" id="6182"/>
    <lineage>
        <taxon>Eukaryota</taxon>
        <taxon>Metazoa</taxon>
        <taxon>Spiralia</taxon>
        <taxon>Lophotrochozoa</taxon>
        <taxon>Platyhelminthes</taxon>
        <taxon>Trematoda</taxon>
        <taxon>Digenea</taxon>
        <taxon>Strigeidida</taxon>
        <taxon>Schistosomatoidea</taxon>
        <taxon>Schistosomatidae</taxon>
        <taxon>Schistosoma</taxon>
    </lineage>
</organism>
<keyword evidence="4 6" id="KW-1133">Transmembrane helix</keyword>
<dbReference type="InterPro" id="IPR006904">
    <property type="entry name" value="DUF716"/>
</dbReference>
<dbReference type="PANTHER" id="PTHR16007">
    <property type="entry name" value="EPIDIDYMAL MEMBRANE PROTEIN E9-RELATED"/>
    <property type="match status" value="1"/>
</dbReference>
<reference evidence="7 8" key="1">
    <citation type="submission" date="2019-03" db="EMBL/GenBank/DDBJ databases">
        <title>An improved genome assembly of the fluke Schistosoma japonicum.</title>
        <authorList>
            <person name="Hu W."/>
            <person name="Luo F."/>
            <person name="Yin M."/>
            <person name="Mo X."/>
            <person name="Sun C."/>
            <person name="Wu Q."/>
            <person name="Zhu B."/>
            <person name="Xiang M."/>
            <person name="Wang J."/>
            <person name="Wang Y."/>
            <person name="Zhang T."/>
            <person name="Xu B."/>
            <person name="Zheng H."/>
            <person name="Feng Z."/>
        </authorList>
    </citation>
    <scope>NUCLEOTIDE SEQUENCE [LARGE SCALE GENOMIC DNA]</scope>
    <source>
        <strain evidence="7">HuSjv2</strain>
        <tissue evidence="7">Worms</tissue>
    </source>
</reference>
<keyword evidence="8" id="KW-1185">Reference proteome</keyword>
<dbReference type="AlphaFoldDB" id="A0A4Z2D7B7"/>
<dbReference type="EMBL" id="SKCS01000234">
    <property type="protein sequence ID" value="TNN12373.1"/>
    <property type="molecule type" value="Genomic_DNA"/>
</dbReference>
<feature type="transmembrane region" description="Helical" evidence="6">
    <location>
        <begin position="257"/>
        <end position="280"/>
    </location>
</feature>
<evidence type="ECO:0000313" key="7">
    <source>
        <dbReference type="EMBL" id="TNN12373.1"/>
    </source>
</evidence>
<comment type="caution">
    <text evidence="7">The sequence shown here is derived from an EMBL/GenBank/DDBJ whole genome shotgun (WGS) entry which is preliminary data.</text>
</comment>
<feature type="transmembrane region" description="Helical" evidence="6">
    <location>
        <begin position="155"/>
        <end position="174"/>
    </location>
</feature>
<keyword evidence="5 6" id="KW-0472">Membrane</keyword>
<accession>A0A4Z2D7B7</accession>
<name>A0A4Z2D7B7_SCHJA</name>
<dbReference type="Pfam" id="PF04819">
    <property type="entry name" value="DUF716"/>
    <property type="match status" value="1"/>
</dbReference>
<dbReference type="InterPro" id="IPR042127">
    <property type="entry name" value="TMEM45"/>
</dbReference>
<keyword evidence="3 6" id="KW-0812">Transmembrane</keyword>
<evidence type="ECO:0000256" key="4">
    <source>
        <dbReference type="ARBA" id="ARBA00022989"/>
    </source>
</evidence>
<dbReference type="PANTHER" id="PTHR16007:SF15">
    <property type="entry name" value="TRANSMEMBRANE PROTEIN 45B"/>
    <property type="match status" value="1"/>
</dbReference>
<evidence type="ECO:0000256" key="3">
    <source>
        <dbReference type="ARBA" id="ARBA00022692"/>
    </source>
</evidence>
<evidence type="ECO:0000313" key="8">
    <source>
        <dbReference type="Proteomes" id="UP000311919"/>
    </source>
</evidence>
<protein>
    <submittedName>
        <fullName evidence="7">Transmembrane protein</fullName>
    </submittedName>
</protein>
<feature type="transmembrane region" description="Helical" evidence="6">
    <location>
        <begin position="217"/>
        <end position="237"/>
    </location>
</feature>
<evidence type="ECO:0000256" key="6">
    <source>
        <dbReference type="SAM" id="Phobius"/>
    </source>
</evidence>
<comment type="subcellular location">
    <subcellularLocation>
        <location evidence="1">Membrane</location>
        <topology evidence="1">Multi-pass membrane protein</topology>
    </subcellularLocation>
</comment>
<dbReference type="GO" id="GO:0016020">
    <property type="term" value="C:membrane"/>
    <property type="evidence" value="ECO:0007669"/>
    <property type="project" value="UniProtKB-SubCell"/>
</dbReference>